<dbReference type="AlphaFoldDB" id="A0A848NCI0"/>
<reference evidence="1 2" key="1">
    <citation type="submission" date="2020-04" db="EMBL/GenBank/DDBJ databases">
        <title>Achromobacter ruhlandii genome sequencing and assembly.</title>
        <authorList>
            <person name="Martins R.C.R."/>
            <person name="Perdigao-Neto L.V."/>
            <person name="Levin A.S.S."/>
            <person name="Costa S.F."/>
        </authorList>
    </citation>
    <scope>NUCLEOTIDE SEQUENCE [LARGE SCALE GENOMIC DNA]</scope>
    <source>
        <strain evidence="1 2">9035ralo</strain>
    </source>
</reference>
<evidence type="ECO:0000313" key="2">
    <source>
        <dbReference type="Proteomes" id="UP000542405"/>
    </source>
</evidence>
<gene>
    <name evidence="1" type="ORF">HGQ98_01685</name>
</gene>
<comment type="caution">
    <text evidence="1">The sequence shown here is derived from an EMBL/GenBank/DDBJ whole genome shotgun (WGS) entry which is preliminary data.</text>
</comment>
<evidence type="ECO:0000313" key="1">
    <source>
        <dbReference type="EMBL" id="NMU88600.1"/>
    </source>
</evidence>
<proteinExistence type="predicted"/>
<dbReference type="Proteomes" id="UP000542405">
    <property type="component" value="Unassembled WGS sequence"/>
</dbReference>
<protein>
    <submittedName>
        <fullName evidence="1">Uncharacterized protein</fullName>
    </submittedName>
</protein>
<organism evidence="1 2">
    <name type="scientific">Achromobacter ruhlandii</name>
    <dbReference type="NCBI Taxonomy" id="72557"/>
    <lineage>
        <taxon>Bacteria</taxon>
        <taxon>Pseudomonadati</taxon>
        <taxon>Pseudomonadota</taxon>
        <taxon>Betaproteobacteria</taxon>
        <taxon>Burkholderiales</taxon>
        <taxon>Alcaligenaceae</taxon>
        <taxon>Achromobacter</taxon>
    </lineage>
</organism>
<dbReference type="EMBL" id="JABBZE010000006">
    <property type="protein sequence ID" value="NMU88600.1"/>
    <property type="molecule type" value="Genomic_DNA"/>
</dbReference>
<name>A0A848NCI0_9BURK</name>
<sequence>MGIGDPAAQATRALLQLARDIAVGVLGSAEEGTVREVFARLCYEADARATSTEMDAGGPATLH</sequence>
<dbReference type="RefSeq" id="WP_169535737.1">
    <property type="nucleotide sequence ID" value="NZ_JABBZE010000006.1"/>
</dbReference>
<accession>A0A848NCI0</accession>